<accession>A0A9X1QCE3</accession>
<evidence type="ECO:0000256" key="6">
    <source>
        <dbReference type="SAM" id="Phobius"/>
    </source>
</evidence>
<feature type="transmembrane region" description="Helical" evidence="6">
    <location>
        <begin position="502"/>
        <end position="526"/>
    </location>
</feature>
<feature type="transmembrane region" description="Helical" evidence="6">
    <location>
        <begin position="458"/>
        <end position="481"/>
    </location>
</feature>
<feature type="transmembrane region" description="Helical" evidence="6">
    <location>
        <begin position="835"/>
        <end position="855"/>
    </location>
</feature>
<keyword evidence="2" id="KW-1003">Cell membrane</keyword>
<organism evidence="9 12">
    <name type="scientific">Dyadobacter chenhuakuii</name>
    <dbReference type="NCBI Taxonomy" id="2909339"/>
    <lineage>
        <taxon>Bacteria</taxon>
        <taxon>Pseudomonadati</taxon>
        <taxon>Bacteroidota</taxon>
        <taxon>Cytophagia</taxon>
        <taxon>Cytophagales</taxon>
        <taxon>Spirosomataceae</taxon>
        <taxon>Dyadobacter</taxon>
    </lineage>
</organism>
<sequence>MNAPQPPRWAKILLRWLHPHNTLEEVEGDLDELYAYWVLRSGKTQAILRYVLNVVSVLPPFVRRRQSKTNYEQSFFLNPAMLKNYFKIAWRNIIRQKAYSILNIAGLSIGMACSILILLWVQNELSYDRFHAHANRLVRLTCAAGDFKAAVSPAGMAGGLRAQMPQIETAVRVSKPVTNLMEAGDKKFQEKRVFFADSNFLQVFSFPLLKGNAATALKDPGALLITEEMAKKYYGNGEALGQIIRINNKENFTIAGILANAPANSHLQFDFIIPMATLAKTDWDLQNDVWGNFNFYTYFRLTENTDITPSGLQKLGVQISKIHFAHGKDSGQTLKVDFQLQPLQDIHLHSNLQIDLPGHGNVQYVNIFFVVALFILAVACINFMNLATARSERRSKEVGLRKVVGAGRYQLIIQFLGESLIFSFLSLFIAIGIVFIILPVFKNLTGKELGIHLTDGKLLVSLAGIAILTGLIAGSYPALFLSGFAPVKVLKGKMRVAGGNLLFRNGLVVTQFVVAIVLLVGTAVVYKQLNFIKNRNLGFDKSSLLYMPMTGDIWAKQQALKTTLAQNPMTENFSIISDLPTALISGSTDVVWDGQTANNQIVIPSLNVDENFTSVFKTKILAGRSFSSEFKSDSANYVINEKAMQIMGMNIQNAVGKNLTMSDEKGTIIGVVKDFHFKSLQYAMEPLILRLNKWGGVVVVRTKPGSTEAAISELGKISQQLNPAYPFTYGFLDKDLDNLYQSEKQMGSIFNLFAGLAIFISCLGLYGLSAFMAEQRKKEIGVRKVLGATVTGVVALLSQDFLKLILIAIVVASPIAWYAMDSWLQDFAYQTTMDWWVFVLAGLIAASIALLTVSFQSIKAALMNPVKSLRSE</sequence>
<dbReference type="PANTHER" id="PTHR30572">
    <property type="entry name" value="MEMBRANE COMPONENT OF TRANSPORTER-RELATED"/>
    <property type="match status" value="1"/>
</dbReference>
<name>A0A9X1QCE3_9BACT</name>
<feature type="domain" description="ABC3 transporter permease C-terminal" evidence="7">
    <location>
        <begin position="370"/>
        <end position="480"/>
    </location>
</feature>
<keyword evidence="11" id="KW-1185">Reference proteome</keyword>
<dbReference type="NCBIfam" id="NF038404">
    <property type="entry name" value="perm_prefix_2"/>
    <property type="match status" value="1"/>
</dbReference>
<feature type="transmembrane region" description="Helical" evidence="6">
    <location>
        <begin position="749"/>
        <end position="773"/>
    </location>
</feature>
<keyword evidence="4 6" id="KW-1133">Transmembrane helix</keyword>
<evidence type="ECO:0000256" key="5">
    <source>
        <dbReference type="ARBA" id="ARBA00023136"/>
    </source>
</evidence>
<comment type="subcellular location">
    <subcellularLocation>
        <location evidence="1">Cell membrane</location>
        <topology evidence="1">Multi-pass membrane protein</topology>
    </subcellularLocation>
</comment>
<dbReference type="GO" id="GO:0005886">
    <property type="term" value="C:plasma membrane"/>
    <property type="evidence" value="ECO:0007669"/>
    <property type="project" value="UniProtKB-SubCell"/>
</dbReference>
<dbReference type="RefSeq" id="WP_235163566.1">
    <property type="nucleotide sequence ID" value="NZ_CP098805.1"/>
</dbReference>
<evidence type="ECO:0000313" key="10">
    <source>
        <dbReference type="EMBL" id="USJ32622.1"/>
    </source>
</evidence>
<evidence type="ECO:0000259" key="7">
    <source>
        <dbReference type="Pfam" id="PF02687"/>
    </source>
</evidence>
<evidence type="ECO:0000256" key="2">
    <source>
        <dbReference type="ARBA" id="ARBA00022475"/>
    </source>
</evidence>
<evidence type="ECO:0000313" key="12">
    <source>
        <dbReference type="Proteomes" id="UP001139411"/>
    </source>
</evidence>
<evidence type="ECO:0000256" key="4">
    <source>
        <dbReference type="ARBA" id="ARBA00022989"/>
    </source>
</evidence>
<dbReference type="InterPro" id="IPR047699">
    <property type="entry name" value="Permease_put_prefix"/>
</dbReference>
<feature type="transmembrane region" description="Helical" evidence="6">
    <location>
        <begin position="409"/>
        <end position="438"/>
    </location>
</feature>
<dbReference type="Pfam" id="PF02687">
    <property type="entry name" value="FtsX"/>
    <property type="match status" value="2"/>
</dbReference>
<dbReference type="Pfam" id="PF12704">
    <property type="entry name" value="MacB_PCD"/>
    <property type="match status" value="2"/>
</dbReference>
<feature type="domain" description="MacB-like periplasmic core" evidence="8">
    <location>
        <begin position="513"/>
        <end position="712"/>
    </location>
</feature>
<feature type="transmembrane region" description="Helical" evidence="6">
    <location>
        <begin position="364"/>
        <end position="388"/>
    </location>
</feature>
<dbReference type="InterPro" id="IPR050250">
    <property type="entry name" value="Macrolide_Exporter_MacB"/>
</dbReference>
<dbReference type="GO" id="GO:0022857">
    <property type="term" value="F:transmembrane transporter activity"/>
    <property type="evidence" value="ECO:0007669"/>
    <property type="project" value="TreeGrafter"/>
</dbReference>
<feature type="transmembrane region" description="Helical" evidence="6">
    <location>
        <begin position="785"/>
        <end position="815"/>
    </location>
</feature>
<dbReference type="EMBL" id="JAKFFV010000007">
    <property type="protein sequence ID" value="MCF2499155.1"/>
    <property type="molecule type" value="Genomic_DNA"/>
</dbReference>
<dbReference type="InterPro" id="IPR025857">
    <property type="entry name" value="MacB_PCD"/>
</dbReference>
<keyword evidence="3 6" id="KW-0812">Transmembrane</keyword>
<gene>
    <name evidence="9" type="ORF">L0661_12605</name>
    <name evidence="10" type="ORF">NFI80_07720</name>
</gene>
<protein>
    <submittedName>
        <fullName evidence="9">ABC transporter permease</fullName>
    </submittedName>
</protein>
<dbReference type="EMBL" id="CP098805">
    <property type="protein sequence ID" value="USJ32622.1"/>
    <property type="molecule type" value="Genomic_DNA"/>
</dbReference>
<reference evidence="9" key="1">
    <citation type="submission" date="2022-01" db="EMBL/GenBank/DDBJ databases">
        <title>Novel species in genus Dyadobacter.</title>
        <authorList>
            <person name="Ma C."/>
        </authorList>
    </citation>
    <scope>NUCLEOTIDE SEQUENCE</scope>
    <source>
        <strain evidence="10">CY22</strain>
        <strain evidence="9">CY357</strain>
    </source>
</reference>
<feature type="domain" description="MacB-like periplasmic core" evidence="8">
    <location>
        <begin position="100"/>
        <end position="307"/>
    </location>
</feature>
<feature type="domain" description="ABC3 transporter permease C-terminal" evidence="7">
    <location>
        <begin position="752"/>
        <end position="865"/>
    </location>
</feature>
<evidence type="ECO:0000259" key="8">
    <source>
        <dbReference type="Pfam" id="PF12704"/>
    </source>
</evidence>
<dbReference type="AlphaFoldDB" id="A0A9X1QCE3"/>
<dbReference type="PANTHER" id="PTHR30572:SF18">
    <property type="entry name" value="ABC-TYPE MACROLIDE FAMILY EXPORT SYSTEM PERMEASE COMPONENT 2"/>
    <property type="match status" value="1"/>
</dbReference>
<keyword evidence="5 6" id="KW-0472">Membrane</keyword>
<dbReference type="Proteomes" id="UP001139411">
    <property type="component" value="Unassembled WGS sequence"/>
</dbReference>
<evidence type="ECO:0000256" key="3">
    <source>
        <dbReference type="ARBA" id="ARBA00022692"/>
    </source>
</evidence>
<evidence type="ECO:0000256" key="1">
    <source>
        <dbReference type="ARBA" id="ARBA00004651"/>
    </source>
</evidence>
<evidence type="ECO:0000313" key="9">
    <source>
        <dbReference type="EMBL" id="MCF2499155.1"/>
    </source>
</evidence>
<dbReference type="Proteomes" id="UP001055420">
    <property type="component" value="Chromosome"/>
</dbReference>
<feature type="transmembrane region" description="Helical" evidence="6">
    <location>
        <begin position="101"/>
        <end position="121"/>
    </location>
</feature>
<dbReference type="InterPro" id="IPR003838">
    <property type="entry name" value="ABC3_permease_C"/>
</dbReference>
<evidence type="ECO:0000313" key="11">
    <source>
        <dbReference type="Proteomes" id="UP001055420"/>
    </source>
</evidence>
<proteinExistence type="predicted"/>